<dbReference type="InterPro" id="IPR006867">
    <property type="entry name" value="DUF632"/>
</dbReference>
<dbReference type="PANTHER" id="PTHR21450">
    <property type="entry name" value="PROTEIN ALTERED PHOSPHATE STARVATION RESPONSE 1"/>
    <property type="match status" value="1"/>
</dbReference>
<dbReference type="InterPro" id="IPR006868">
    <property type="entry name" value="DUF630"/>
</dbReference>
<evidence type="ECO:0000313" key="3">
    <source>
        <dbReference type="EMBL" id="KAF5735913.1"/>
    </source>
</evidence>
<proteinExistence type="predicted"/>
<evidence type="ECO:0000259" key="1">
    <source>
        <dbReference type="Pfam" id="PF04782"/>
    </source>
</evidence>
<dbReference type="InParanoid" id="A0A7J7CP98"/>
<sequence length="677" mass="77983">MGCVASKKDEDDNVVSLCRERKRLLQLAIERRYAFADAQCKYNQSLCAVAAAIRLFLARHSSSSSSAFLISFPSIEPFMTNYPTLEPISGQPESQKEVKKTEEKLVSHEAFQEKKESESESEEGEVICEHFYDDSIAPPPEPSQGRDFEWDFFYPFDEVLREEVVNRFSQSPDDELRKVWEKEGIPELEEEGERVVMNANNGDMDHEESKGLRVMDTPTNGRELLEALKDVEDYFVRSYDSGLIVSRMLEVNRVRLLSGLEGIKENSNKLMSSATLSRSMSFSSSSCRSLLRSTSRSSSMWTELNDDLFKDYGGMEAGSHLLTLERLYAWEKKLYEEVKAGDKARKIYERRYFHSKKQEQDYKQDSREKNQVKAKDLQSRLFLAIRRAESISERIQTLRDKELQPQLVELLHALKKNWKTMEESYKTQSQIILEVKSYDCPTQGKFGTNSHQLATLQLNAELQNWRACFASYVSTQKSYIEILTCWLSKFIAPELESSTVGRYLTPPWTINGPLLLVICHNWMAYLETLPDKAVIFAMKGFAKDIRALLVQLGEEQRQKKKIDGLAKELERKVLAVHKLETRILESNTFDQKSEAYLENQKHILDMLRKKLDLEKAKHLDDVKETKQITLKGFRTGFYSVFESLAEFSKASENMYAGLVECREIANAAEEMDSELLG</sequence>
<dbReference type="Pfam" id="PF04782">
    <property type="entry name" value="DUF632"/>
    <property type="match status" value="1"/>
</dbReference>
<feature type="domain" description="DUF630" evidence="2">
    <location>
        <begin position="1"/>
        <end position="60"/>
    </location>
</feature>
<dbReference type="EMBL" id="JAAARO010000014">
    <property type="protein sequence ID" value="KAF5735913.1"/>
    <property type="molecule type" value="Genomic_DNA"/>
</dbReference>
<feature type="domain" description="DUF632" evidence="1">
    <location>
        <begin position="224"/>
        <end position="546"/>
    </location>
</feature>
<accession>A0A7J7CP98</accession>
<dbReference type="OrthoDB" id="1893612at2759"/>
<dbReference type="Pfam" id="PF04783">
    <property type="entry name" value="DUF630"/>
    <property type="match status" value="1"/>
</dbReference>
<reference evidence="3 4" key="1">
    <citation type="journal article" date="2020" name="Nat. Commun.">
        <title>Genome of Tripterygium wilfordii and identification of cytochrome P450 involved in triptolide biosynthesis.</title>
        <authorList>
            <person name="Tu L."/>
            <person name="Su P."/>
            <person name="Zhang Z."/>
            <person name="Gao L."/>
            <person name="Wang J."/>
            <person name="Hu T."/>
            <person name="Zhou J."/>
            <person name="Zhang Y."/>
            <person name="Zhao Y."/>
            <person name="Liu Y."/>
            <person name="Song Y."/>
            <person name="Tong Y."/>
            <person name="Lu Y."/>
            <person name="Yang J."/>
            <person name="Xu C."/>
            <person name="Jia M."/>
            <person name="Peters R.J."/>
            <person name="Huang L."/>
            <person name="Gao W."/>
        </authorList>
    </citation>
    <scope>NUCLEOTIDE SEQUENCE [LARGE SCALE GENOMIC DNA]</scope>
    <source>
        <strain evidence="4">cv. XIE 37</strain>
        <tissue evidence="3">Leaf</tissue>
    </source>
</reference>
<comment type="caution">
    <text evidence="3">The sequence shown here is derived from an EMBL/GenBank/DDBJ whole genome shotgun (WGS) entry which is preliminary data.</text>
</comment>
<organism evidence="3 4">
    <name type="scientific">Tripterygium wilfordii</name>
    <name type="common">Thunder God vine</name>
    <dbReference type="NCBI Taxonomy" id="458696"/>
    <lineage>
        <taxon>Eukaryota</taxon>
        <taxon>Viridiplantae</taxon>
        <taxon>Streptophyta</taxon>
        <taxon>Embryophyta</taxon>
        <taxon>Tracheophyta</taxon>
        <taxon>Spermatophyta</taxon>
        <taxon>Magnoliopsida</taxon>
        <taxon>eudicotyledons</taxon>
        <taxon>Gunneridae</taxon>
        <taxon>Pentapetalae</taxon>
        <taxon>rosids</taxon>
        <taxon>fabids</taxon>
        <taxon>Celastrales</taxon>
        <taxon>Celastraceae</taxon>
        <taxon>Tripterygium</taxon>
    </lineage>
</organism>
<name>A0A7J7CP98_TRIWF</name>
<gene>
    <name evidence="3" type="ORF">HS088_TW14G00043</name>
</gene>
<dbReference type="AlphaFoldDB" id="A0A7J7CP98"/>
<dbReference type="Proteomes" id="UP000593562">
    <property type="component" value="Unassembled WGS sequence"/>
</dbReference>
<evidence type="ECO:0000259" key="2">
    <source>
        <dbReference type="Pfam" id="PF04783"/>
    </source>
</evidence>
<protein>
    <submittedName>
        <fullName evidence="3">Uncharacterized protein</fullName>
    </submittedName>
</protein>
<dbReference type="PANTHER" id="PTHR21450:SF34">
    <property type="entry name" value="DUF632 DOMAIN-CONTAINING PROTEIN"/>
    <property type="match status" value="1"/>
</dbReference>
<keyword evidence="4" id="KW-1185">Reference proteome</keyword>
<evidence type="ECO:0000313" key="4">
    <source>
        <dbReference type="Proteomes" id="UP000593562"/>
    </source>
</evidence>